<reference evidence="2 3" key="1">
    <citation type="submission" date="2017-03" db="EMBL/GenBank/DDBJ databases">
        <authorList>
            <person name="Afonso C.L."/>
            <person name="Miller P.J."/>
            <person name="Scott M.A."/>
            <person name="Spackman E."/>
            <person name="Goraichik I."/>
            <person name="Dimitrov K.M."/>
            <person name="Suarez D.L."/>
            <person name="Swayne D.E."/>
        </authorList>
    </citation>
    <scope>NUCLEOTIDE SEQUENCE [LARGE SCALE GENOMIC DNA]</scope>
    <source>
        <strain evidence="2">SB41UT1</strain>
    </source>
</reference>
<dbReference type="InterPro" id="IPR021306">
    <property type="entry name" value="DUF2878"/>
</dbReference>
<keyword evidence="3" id="KW-1185">Reference proteome</keyword>
<dbReference type="PROSITE" id="PS51257">
    <property type="entry name" value="PROKAR_LIPOPROTEIN"/>
    <property type="match status" value="1"/>
</dbReference>
<organism evidence="2 3">
    <name type="scientific">Parendozoicomonas haliclonae</name>
    <dbReference type="NCBI Taxonomy" id="1960125"/>
    <lineage>
        <taxon>Bacteria</taxon>
        <taxon>Pseudomonadati</taxon>
        <taxon>Pseudomonadota</taxon>
        <taxon>Gammaproteobacteria</taxon>
        <taxon>Oceanospirillales</taxon>
        <taxon>Endozoicomonadaceae</taxon>
        <taxon>Parendozoicomonas</taxon>
    </lineage>
</organism>
<feature type="transmembrane region" description="Helical" evidence="1">
    <location>
        <begin position="53"/>
        <end position="76"/>
    </location>
</feature>
<gene>
    <name evidence="2" type="ORF">EHSB41UT_03370</name>
</gene>
<dbReference type="EMBL" id="FWPT01000008">
    <property type="protein sequence ID" value="SMA49584.1"/>
    <property type="molecule type" value="Genomic_DNA"/>
</dbReference>
<name>A0A1X7ANB4_9GAMM</name>
<accession>A0A1X7ANB4</accession>
<keyword evidence="1" id="KW-0812">Transmembrane</keyword>
<feature type="transmembrane region" description="Helical" evidence="1">
    <location>
        <begin position="82"/>
        <end position="98"/>
    </location>
</feature>
<sequence>MLEKHNKLINFILFQVGWFACVLGGNTIALATTIAILAVHLTVVTSWKKERELLVVTLLVGSAIDSFLGNLNILQFPGDSRVLPLWLACLWVLFGTTLRHSMDWTGTHKLLGSLGGMIAGPLSYLAGSKLSDISLAQPQWQTLLILAVIWALVIPMLQTFSAIWLEKYQRTQKQP</sequence>
<proteinExistence type="predicted"/>
<dbReference type="OrthoDB" id="21939at2"/>
<keyword evidence="1" id="KW-1133">Transmembrane helix</keyword>
<dbReference type="RefSeq" id="WP_087112004.1">
    <property type="nucleotide sequence ID" value="NZ_CBCSCN010000010.1"/>
</dbReference>
<feature type="transmembrane region" description="Helical" evidence="1">
    <location>
        <begin position="139"/>
        <end position="165"/>
    </location>
</feature>
<dbReference type="Proteomes" id="UP000196573">
    <property type="component" value="Unassembled WGS sequence"/>
</dbReference>
<dbReference type="AlphaFoldDB" id="A0A1X7ANB4"/>
<evidence type="ECO:0000313" key="3">
    <source>
        <dbReference type="Proteomes" id="UP000196573"/>
    </source>
</evidence>
<dbReference type="Pfam" id="PF11086">
    <property type="entry name" value="DUF2878"/>
    <property type="match status" value="1"/>
</dbReference>
<keyword evidence="1" id="KW-0472">Membrane</keyword>
<feature type="transmembrane region" description="Helical" evidence="1">
    <location>
        <begin position="110"/>
        <end position="127"/>
    </location>
</feature>
<evidence type="ECO:0000256" key="1">
    <source>
        <dbReference type="SAM" id="Phobius"/>
    </source>
</evidence>
<protein>
    <recommendedName>
        <fullName evidence="4">DUF2878 domain-containing protein</fullName>
    </recommendedName>
</protein>
<evidence type="ECO:0008006" key="4">
    <source>
        <dbReference type="Google" id="ProtNLM"/>
    </source>
</evidence>
<evidence type="ECO:0000313" key="2">
    <source>
        <dbReference type="EMBL" id="SMA49584.1"/>
    </source>
</evidence>
<feature type="transmembrane region" description="Helical" evidence="1">
    <location>
        <begin position="12"/>
        <end position="41"/>
    </location>
</feature>